<accession>A0A2X2IMZ3</accession>
<gene>
    <name evidence="1" type="ORF">NCTC11343_00136</name>
</gene>
<sequence>MQSSFTMRLKFLLVILGPSFLLFSCKNKSLTNSIWKNCGDNSDLQDILVFNDTSNFVRNDTIYSRLVIDSPIAVINRIDSYYGERRLYLNRLSDQKTYRYCEQ</sequence>
<evidence type="ECO:0000313" key="1">
    <source>
        <dbReference type="EMBL" id="SPZ83617.1"/>
    </source>
</evidence>
<dbReference type="AlphaFoldDB" id="A0A2X2IMZ3"/>
<evidence type="ECO:0000313" key="2">
    <source>
        <dbReference type="Proteomes" id="UP000251241"/>
    </source>
</evidence>
<reference evidence="1 2" key="1">
    <citation type="submission" date="2018-06" db="EMBL/GenBank/DDBJ databases">
        <authorList>
            <consortium name="Pathogen Informatics"/>
            <person name="Doyle S."/>
        </authorList>
    </citation>
    <scope>NUCLEOTIDE SEQUENCE [LARGE SCALE GENOMIC DNA]</scope>
    <source>
        <strain evidence="1 2">NCTC11343</strain>
    </source>
</reference>
<name>A0A2X2IMZ3_SPHMU</name>
<organism evidence="1 2">
    <name type="scientific">Sphingobacterium multivorum</name>
    <dbReference type="NCBI Taxonomy" id="28454"/>
    <lineage>
        <taxon>Bacteria</taxon>
        <taxon>Pseudomonadati</taxon>
        <taxon>Bacteroidota</taxon>
        <taxon>Sphingobacteriia</taxon>
        <taxon>Sphingobacteriales</taxon>
        <taxon>Sphingobacteriaceae</taxon>
        <taxon>Sphingobacterium</taxon>
    </lineage>
</organism>
<dbReference type="EMBL" id="UAUU01000002">
    <property type="protein sequence ID" value="SPZ83617.1"/>
    <property type="molecule type" value="Genomic_DNA"/>
</dbReference>
<protein>
    <submittedName>
        <fullName evidence="1">Uncharacterized protein</fullName>
    </submittedName>
</protein>
<dbReference type="Proteomes" id="UP000251241">
    <property type="component" value="Unassembled WGS sequence"/>
</dbReference>
<proteinExistence type="predicted"/>